<dbReference type="EMBL" id="BC139690">
    <property type="protein sequence ID" value="AAI39691.1"/>
    <property type="molecule type" value="mRNA"/>
</dbReference>
<dbReference type="SMART" id="SM00220">
    <property type="entry name" value="S_TKc"/>
    <property type="match status" value="1"/>
</dbReference>
<evidence type="ECO:0000313" key="16">
    <source>
        <dbReference type="EMBL" id="AAI39691.1"/>
    </source>
</evidence>
<accession>A4VCH1</accession>
<dbReference type="PANTHER" id="PTHR11042:SF183">
    <property type="entry name" value="MEMBRANE-ASSOCIATED TYROSINE- AND THREONINE-SPECIFIC CDC2-INHIBITORY KINASE"/>
    <property type="match status" value="1"/>
</dbReference>
<dbReference type="GeneID" id="100049158"/>
<dbReference type="Gene3D" id="3.30.200.20">
    <property type="entry name" value="Phosphorylase Kinase, domain 1"/>
    <property type="match status" value="1"/>
</dbReference>
<dbReference type="GO" id="GO:0010972">
    <property type="term" value="P:negative regulation of G2/M transition of mitotic cell cycle"/>
    <property type="evidence" value="ECO:0000318"/>
    <property type="project" value="GO_Central"/>
</dbReference>
<dbReference type="EC" id="2.7.11.1" evidence="1"/>
<evidence type="ECO:0000256" key="12">
    <source>
        <dbReference type="ARBA" id="ARBA00048679"/>
    </source>
</evidence>
<dbReference type="ZFIN" id="ZDB-GENE-060810-80">
    <property type="gene designation" value="pkmyt1"/>
</dbReference>
<feature type="binding site" evidence="13">
    <location>
        <position position="137"/>
    </location>
    <ligand>
        <name>ATP</name>
        <dbReference type="ChEBI" id="CHEBI:30616"/>
    </ligand>
</feature>
<dbReference type="AGR" id="ZFIN:ZDB-GENE-060810-80"/>
<feature type="region of interest" description="Disordered" evidence="14">
    <location>
        <begin position="1"/>
        <end position="66"/>
    </location>
</feature>
<dbReference type="KEGG" id="dre:100049158"/>
<feature type="domain" description="Protein kinase" evidence="15">
    <location>
        <begin position="108"/>
        <end position="371"/>
    </location>
</feature>
<evidence type="ECO:0000256" key="13">
    <source>
        <dbReference type="PROSITE-ProRule" id="PRU10141"/>
    </source>
</evidence>
<dbReference type="RefSeq" id="NP_001091666.1">
    <property type="nucleotide sequence ID" value="NM_001098196.1"/>
</dbReference>
<keyword evidence="2" id="KW-0723">Serine/threonine-protein kinase</keyword>
<dbReference type="Reactome" id="R-DRE-69478">
    <property type="pathway name" value="G2/M DNA replication checkpoint"/>
</dbReference>
<evidence type="ECO:0000256" key="3">
    <source>
        <dbReference type="ARBA" id="ARBA00022679"/>
    </source>
</evidence>
<dbReference type="InterPro" id="IPR011009">
    <property type="entry name" value="Kinase-like_dom_sf"/>
</dbReference>
<dbReference type="PANTHER" id="PTHR11042">
    <property type="entry name" value="EUKARYOTIC TRANSLATION INITIATION FACTOR 2-ALPHA KINASE EIF2-ALPHA KINASE -RELATED"/>
    <property type="match status" value="1"/>
</dbReference>
<comment type="catalytic activity">
    <reaction evidence="12">
        <text>L-seryl-[protein] + ATP = O-phospho-L-seryl-[protein] + ADP + H(+)</text>
        <dbReference type="Rhea" id="RHEA:17989"/>
        <dbReference type="Rhea" id="RHEA-COMP:9863"/>
        <dbReference type="Rhea" id="RHEA-COMP:11604"/>
        <dbReference type="ChEBI" id="CHEBI:15378"/>
        <dbReference type="ChEBI" id="CHEBI:29999"/>
        <dbReference type="ChEBI" id="CHEBI:30616"/>
        <dbReference type="ChEBI" id="CHEBI:83421"/>
        <dbReference type="ChEBI" id="CHEBI:456216"/>
        <dbReference type="EC" id="2.7.11.1"/>
    </reaction>
</comment>
<evidence type="ECO:0000256" key="14">
    <source>
        <dbReference type="SAM" id="MobiDB-lite"/>
    </source>
</evidence>
<dbReference type="InterPro" id="IPR000719">
    <property type="entry name" value="Prot_kinase_dom"/>
</dbReference>
<dbReference type="Proteomes" id="UP000000437">
    <property type="component" value="Chromosome 12"/>
</dbReference>
<dbReference type="Reactome" id="R-DRE-69273">
    <property type="pathway name" value="Cyclin A/B1/B2 associated events during G2/M transition"/>
</dbReference>
<dbReference type="Reactome" id="R-DRE-156711">
    <property type="pathway name" value="Polo-like kinase mediated events"/>
</dbReference>
<evidence type="ECO:0000313" key="17">
    <source>
        <dbReference type="Proteomes" id="UP000000437"/>
    </source>
</evidence>
<keyword evidence="9" id="KW-0131">Cell cycle</keyword>
<keyword evidence="7 13" id="KW-0067">ATP-binding</keyword>
<dbReference type="Pfam" id="PF00069">
    <property type="entry name" value="Pkinase"/>
    <property type="match status" value="1"/>
</dbReference>
<dbReference type="CTD" id="9088"/>
<dbReference type="GO" id="GO:0005737">
    <property type="term" value="C:cytoplasm"/>
    <property type="evidence" value="ECO:0000318"/>
    <property type="project" value="GO_Central"/>
</dbReference>
<organism evidence="16">
    <name type="scientific">Danio rerio</name>
    <name type="common">Zebrafish</name>
    <name type="synonym">Brachydanio rerio</name>
    <dbReference type="NCBI Taxonomy" id="7955"/>
    <lineage>
        <taxon>Eukaryota</taxon>
        <taxon>Metazoa</taxon>
        <taxon>Chordata</taxon>
        <taxon>Craniata</taxon>
        <taxon>Vertebrata</taxon>
        <taxon>Euteleostomi</taxon>
        <taxon>Actinopterygii</taxon>
        <taxon>Neopterygii</taxon>
        <taxon>Teleostei</taxon>
        <taxon>Ostariophysi</taxon>
        <taxon>Cypriniformes</taxon>
        <taxon>Danionidae</taxon>
        <taxon>Danioninae</taxon>
        <taxon>Danio</taxon>
    </lineage>
</organism>
<comment type="catalytic activity">
    <reaction evidence="11">
        <text>L-threonyl-[protein] + ATP = O-phospho-L-threonyl-[protein] + ADP + H(+)</text>
        <dbReference type="Rhea" id="RHEA:46608"/>
        <dbReference type="Rhea" id="RHEA-COMP:11060"/>
        <dbReference type="Rhea" id="RHEA-COMP:11605"/>
        <dbReference type="ChEBI" id="CHEBI:15378"/>
        <dbReference type="ChEBI" id="CHEBI:30013"/>
        <dbReference type="ChEBI" id="CHEBI:30616"/>
        <dbReference type="ChEBI" id="CHEBI:61977"/>
        <dbReference type="ChEBI" id="CHEBI:456216"/>
        <dbReference type="EC" id="2.7.11.1"/>
    </reaction>
</comment>
<dbReference type="GO" id="GO:0005524">
    <property type="term" value="F:ATP binding"/>
    <property type="evidence" value="ECO:0007669"/>
    <property type="project" value="UniProtKB-UniRule"/>
</dbReference>
<dbReference type="PROSITE" id="PS00108">
    <property type="entry name" value="PROTEIN_KINASE_ST"/>
    <property type="match status" value="1"/>
</dbReference>
<reference evidence="18" key="4">
    <citation type="submission" date="2025-04" db="UniProtKB">
        <authorList>
            <consortium name="RefSeq"/>
        </authorList>
    </citation>
    <scope>IDENTIFICATION</scope>
</reference>
<dbReference type="GO" id="GO:0004672">
    <property type="term" value="F:protein kinase activity"/>
    <property type="evidence" value="ECO:0000318"/>
    <property type="project" value="GO_Central"/>
</dbReference>
<dbReference type="GO" id="GO:0005634">
    <property type="term" value="C:nucleus"/>
    <property type="evidence" value="ECO:0000318"/>
    <property type="project" value="GO_Central"/>
</dbReference>
<dbReference type="GO" id="GO:0110031">
    <property type="term" value="P:negative regulation of G2/MI transition of meiotic cell cycle"/>
    <property type="evidence" value="ECO:0000318"/>
    <property type="project" value="GO_Central"/>
</dbReference>
<evidence type="ECO:0000256" key="5">
    <source>
        <dbReference type="ARBA" id="ARBA00022741"/>
    </source>
</evidence>
<dbReference type="CDD" id="cd14050">
    <property type="entry name" value="PKc_Myt1"/>
    <property type="match status" value="1"/>
</dbReference>
<protein>
    <recommendedName>
        <fullName evidence="1">non-specific serine/threonine protein kinase</fullName>
        <ecNumber evidence="1">2.7.11.1</ecNumber>
    </recommendedName>
</protein>
<keyword evidence="6 18" id="KW-0418">Kinase</keyword>
<reference evidence="16" key="1">
    <citation type="submission" date="2007-04" db="EMBL/GenBank/DDBJ databases">
        <authorList>
            <consortium name="NIH - Zebrafish Gene Collection (ZGC) project"/>
        </authorList>
    </citation>
    <scope>NUCLEOTIDE SEQUENCE [LARGE SCALE MRNA]</scope>
    <source>
        <tissue evidence="16">Whole body</tissue>
    </source>
</reference>
<keyword evidence="5 13" id="KW-0547">Nucleotide-binding</keyword>
<evidence type="ECO:0000256" key="9">
    <source>
        <dbReference type="ARBA" id="ARBA00023306"/>
    </source>
</evidence>
<comment type="similarity">
    <text evidence="10">Belongs to the protein kinase superfamily. Ser/Thr protein kinase family. GCN2 subfamily.</text>
</comment>
<keyword evidence="8" id="KW-0460">Magnesium</keyword>
<evidence type="ECO:0000256" key="1">
    <source>
        <dbReference type="ARBA" id="ARBA00012513"/>
    </source>
</evidence>
<evidence type="ECO:0000256" key="11">
    <source>
        <dbReference type="ARBA" id="ARBA00047899"/>
    </source>
</evidence>
<keyword evidence="4" id="KW-0479">Metal-binding</keyword>
<dbReference type="InterPro" id="IPR050339">
    <property type="entry name" value="CC_SR_Kinase"/>
</dbReference>
<evidence type="ECO:0000313" key="19">
    <source>
        <dbReference type="ZFIN" id="ZDB-GENE-060810-80"/>
    </source>
</evidence>
<evidence type="ECO:0000256" key="8">
    <source>
        <dbReference type="ARBA" id="ARBA00022842"/>
    </source>
</evidence>
<reference evidence="17" key="2">
    <citation type="journal article" date="2013" name="Nature">
        <title>The zebrafish reference genome sequence and its relationship to the human genome.</title>
        <authorList>
            <consortium name="Genome Reference Consortium Zebrafish"/>
            <person name="Howe K."/>
            <person name="Clark M.D."/>
            <person name="Torroja C.F."/>
            <person name="Torrance J."/>
            <person name="Berthelot C."/>
            <person name="Muffato M."/>
            <person name="Collins J.E."/>
            <person name="Humphray S."/>
            <person name="McLaren K."/>
            <person name="Matthews L."/>
            <person name="McLaren S."/>
            <person name="Sealy I."/>
            <person name="Caccamo M."/>
            <person name="Churcher C."/>
            <person name="Scott C."/>
            <person name="Barrett J.C."/>
            <person name="Koch R."/>
            <person name="Rauch G.J."/>
            <person name="White S."/>
            <person name="Chow W."/>
            <person name="Kilian B."/>
            <person name="Quintais L.T."/>
            <person name="Guerra-Assuncao J.A."/>
            <person name="Zhou Y."/>
            <person name="Gu Y."/>
            <person name="Yen J."/>
            <person name="Vogel J.H."/>
            <person name="Eyre T."/>
            <person name="Redmond S."/>
            <person name="Banerjee R."/>
            <person name="Chi J."/>
            <person name="Fu B."/>
            <person name="Langley E."/>
            <person name="Maguire S.F."/>
            <person name="Laird G.K."/>
            <person name="Lloyd D."/>
            <person name="Kenyon E."/>
            <person name="Donaldson S."/>
            <person name="Sehra H."/>
            <person name="Almeida-King J."/>
            <person name="Loveland J."/>
            <person name="Trevanion S."/>
            <person name="Jones M."/>
            <person name="Quail M."/>
            <person name="Willey D."/>
            <person name="Hunt A."/>
            <person name="Burton J."/>
            <person name="Sims S."/>
            <person name="McLay K."/>
            <person name="Plumb B."/>
            <person name="Davis J."/>
            <person name="Clee C."/>
            <person name="Oliver K."/>
            <person name="Clark R."/>
            <person name="Riddle C."/>
            <person name="Elliot D."/>
            <person name="Eliott D."/>
            <person name="Threadgold G."/>
            <person name="Harden G."/>
            <person name="Ware D."/>
            <person name="Begum S."/>
            <person name="Mortimore B."/>
            <person name="Mortimer B."/>
            <person name="Kerry G."/>
            <person name="Heath P."/>
            <person name="Phillimore B."/>
            <person name="Tracey A."/>
            <person name="Corby N."/>
            <person name="Dunn M."/>
            <person name="Johnson C."/>
            <person name="Wood J."/>
            <person name="Clark S."/>
            <person name="Pelan S."/>
            <person name="Griffiths G."/>
            <person name="Smith M."/>
            <person name="Glithero R."/>
            <person name="Howden P."/>
            <person name="Barker N."/>
            <person name="Lloyd C."/>
            <person name="Stevens C."/>
            <person name="Harley J."/>
            <person name="Holt K."/>
            <person name="Panagiotidis G."/>
            <person name="Lovell J."/>
            <person name="Beasley H."/>
            <person name="Henderson C."/>
            <person name="Gordon D."/>
            <person name="Auger K."/>
            <person name="Wright D."/>
            <person name="Collins J."/>
            <person name="Raisen C."/>
            <person name="Dyer L."/>
            <person name="Leung K."/>
            <person name="Robertson L."/>
            <person name="Ambridge K."/>
            <person name="Leongamornlert D."/>
            <person name="McGuire S."/>
            <person name="Gilderthorp R."/>
            <person name="Griffiths C."/>
            <person name="Manthravadi D."/>
            <person name="Nichol S."/>
            <person name="Barker G."/>
            <person name="Whitehead S."/>
            <person name="Kay M."/>
            <person name="Brown J."/>
            <person name="Murnane C."/>
            <person name="Gray E."/>
            <person name="Humphries M."/>
            <person name="Sycamore N."/>
            <person name="Barker D."/>
            <person name="Saunders D."/>
            <person name="Wallis J."/>
            <person name="Babbage A."/>
            <person name="Hammond S."/>
            <person name="Mashreghi-Mohammadi M."/>
            <person name="Barr L."/>
            <person name="Martin S."/>
            <person name="Wray P."/>
            <person name="Ellington A."/>
            <person name="Matthews N."/>
            <person name="Ellwood M."/>
            <person name="Woodmansey R."/>
            <person name="Clark G."/>
            <person name="Cooper J."/>
            <person name="Cooper J."/>
            <person name="Tromans A."/>
            <person name="Grafham D."/>
            <person name="Skuce C."/>
            <person name="Pandian R."/>
            <person name="Andrews R."/>
            <person name="Harrison E."/>
            <person name="Kimberley A."/>
            <person name="Garnett J."/>
            <person name="Fosker N."/>
            <person name="Hall R."/>
            <person name="Garner P."/>
            <person name="Kelly D."/>
            <person name="Bird C."/>
            <person name="Palmer S."/>
            <person name="Gehring I."/>
            <person name="Berger A."/>
            <person name="Dooley C.M."/>
            <person name="Ersan-Urun Z."/>
            <person name="Eser C."/>
            <person name="Geiger H."/>
            <person name="Geisler M."/>
            <person name="Karotki L."/>
            <person name="Kirn A."/>
            <person name="Konantz J."/>
            <person name="Konantz M."/>
            <person name="Oberlander M."/>
            <person name="Rudolph-Geiger S."/>
            <person name="Teucke M."/>
            <person name="Lanz C."/>
            <person name="Raddatz G."/>
            <person name="Osoegawa K."/>
            <person name="Zhu B."/>
            <person name="Rapp A."/>
            <person name="Widaa S."/>
            <person name="Langford C."/>
            <person name="Yang F."/>
            <person name="Schuster S.C."/>
            <person name="Carter N.P."/>
            <person name="Harrow J."/>
            <person name="Ning Z."/>
            <person name="Herrero J."/>
            <person name="Searle S.M."/>
            <person name="Enright A."/>
            <person name="Geisler R."/>
            <person name="Plasterk R.H."/>
            <person name="Lee C."/>
            <person name="Westerfield M."/>
            <person name="de Jong P.J."/>
            <person name="Zon L.I."/>
            <person name="Postlethwait J.H."/>
            <person name="Nusslein-Volhard C."/>
            <person name="Hubbard T.J."/>
            <person name="Roest Crollius H."/>
            <person name="Rogers J."/>
            <person name="Stemple D.L."/>
        </authorList>
    </citation>
    <scope>NUCLEOTIDE SEQUENCE [LARGE SCALE GENOMIC DNA]</scope>
</reference>
<evidence type="ECO:0000259" key="15">
    <source>
        <dbReference type="PROSITE" id="PS50011"/>
    </source>
</evidence>
<dbReference type="InterPro" id="IPR008271">
    <property type="entry name" value="Ser/Thr_kinase_AS"/>
</dbReference>
<dbReference type="AlphaFoldDB" id="A4VCH1"/>
<dbReference type="PROSITE" id="PS00107">
    <property type="entry name" value="PROTEIN_KINASE_ATP"/>
    <property type="match status" value="1"/>
</dbReference>
<dbReference type="PROSITE" id="PS50011">
    <property type="entry name" value="PROTEIN_KINASE_DOM"/>
    <property type="match status" value="1"/>
</dbReference>
<dbReference type="SUPFAM" id="SSF56112">
    <property type="entry name" value="Protein kinase-like (PK-like)"/>
    <property type="match status" value="1"/>
</dbReference>
<keyword evidence="17" id="KW-1185">Reference proteome</keyword>
<dbReference type="GO" id="GO:0051321">
    <property type="term" value="P:meiotic cell cycle"/>
    <property type="evidence" value="ECO:0000318"/>
    <property type="project" value="GO_Central"/>
</dbReference>
<dbReference type="GO" id="GO:0004674">
    <property type="term" value="F:protein serine/threonine kinase activity"/>
    <property type="evidence" value="ECO:0007669"/>
    <property type="project" value="UniProtKB-KW"/>
</dbReference>
<reference evidence="18" key="3">
    <citation type="journal article" date="2015" name="Nat. Commun.">
        <title>RFX transcription factors are essential for hearing in mice.</title>
        <authorList>
            <person name="Elkon R."/>
            <person name="Milon B."/>
            <person name="Morrison L."/>
            <person name="Shah M."/>
            <person name="Vijayakumar S."/>
            <person name="Racherla M."/>
            <person name="Leitch C.C."/>
            <person name="Silipino L."/>
            <person name="Hadi S."/>
            <person name="Weiss-Gayet M."/>
            <person name="Barras E."/>
            <person name="Schmid C.D."/>
            <person name="Ait-Lounis A."/>
            <person name="Barnes A."/>
            <person name="Song Y."/>
            <person name="Eisenman D.J."/>
            <person name="Eliyahu E."/>
            <person name="Frolenkov G.I."/>
            <person name="Strome S.E."/>
            <person name="Durand B."/>
            <person name="Zaghloul N.A."/>
            <person name="Jones S.M."/>
            <person name="Reith W."/>
            <person name="Hertzano R."/>
        </authorList>
    </citation>
    <scope>NUCLEOTIDE SEQUENCE</scope>
</reference>
<dbReference type="Gene3D" id="1.10.510.10">
    <property type="entry name" value="Transferase(Phosphotransferase) domain 1"/>
    <property type="match status" value="1"/>
</dbReference>
<proteinExistence type="evidence at transcript level"/>
<dbReference type="InterPro" id="IPR017441">
    <property type="entry name" value="Protein_kinase_ATP_BS"/>
</dbReference>
<feature type="compositionally biased region" description="Low complexity" evidence="14">
    <location>
        <begin position="36"/>
        <end position="55"/>
    </location>
</feature>
<evidence type="ECO:0000256" key="2">
    <source>
        <dbReference type="ARBA" id="ARBA00022527"/>
    </source>
</evidence>
<evidence type="ECO:0000256" key="6">
    <source>
        <dbReference type="ARBA" id="ARBA00022777"/>
    </source>
</evidence>
<keyword evidence="3" id="KW-0808">Transferase</keyword>
<gene>
    <name evidence="18 19" type="primary">pkmyt1</name>
    <name evidence="18" type="synonym">im:7157379</name>
    <name evidence="16 18" type="ORF">zgc:163016</name>
</gene>
<evidence type="ECO:0000256" key="10">
    <source>
        <dbReference type="ARBA" id="ARBA00037982"/>
    </source>
</evidence>
<dbReference type="GO" id="GO:0046872">
    <property type="term" value="F:metal ion binding"/>
    <property type="evidence" value="ECO:0007669"/>
    <property type="project" value="UniProtKB-KW"/>
</dbReference>
<feature type="compositionally biased region" description="Polar residues" evidence="14">
    <location>
        <begin position="1"/>
        <end position="28"/>
    </location>
</feature>
<evidence type="ECO:0000256" key="7">
    <source>
        <dbReference type="ARBA" id="ARBA00022840"/>
    </source>
</evidence>
<name>A4VCH1_DANRE</name>
<evidence type="ECO:0000256" key="4">
    <source>
        <dbReference type="ARBA" id="ARBA00022723"/>
    </source>
</evidence>
<evidence type="ECO:0000313" key="18">
    <source>
        <dbReference type="RefSeq" id="NP_001091666.1"/>
    </source>
</evidence>
<dbReference type="OrthoDB" id="5337378at2759"/>
<sequence>MSTSHQTPVVSSTPLPLPTHFSNAQHSITVKKRKPPFSNLSDSSQSPSPPLYHSLPPRPPSKGCSPVSRVFPHRSIQWTPLSHSLIESPPPLSVYDPSQQQSFFSQCFTNLGLIGRGSFGEVFKVVSLTDNCQYAVKRSVHRFRSEVERAKSITEAWNHEELHPHPYILGFIAAWEEAGHLYIQTELCCTSLLLFAEETPCHTGEMRAWAYLCDMLSALIHLHDCGFAHLDIKPANFFITKSGRLKLGDFGLLIKLPANAQKQVNEEKREMKKERDDLQEGDPRYMAPELLRGDYGTAADIFSLGISILELACNIEVPKEGDDWQLLRNGHLPEEFTNVLSEEMLYILRLMLTPEPCNRATAQQLLSLPFVRKHKWRRHLYLCIIESFLTLFQWSQSLFYGSWNFISSLSLLFKTPVSESSLSTSTPPRERWERDADISNIQSYSESPIHHCVFPPDVSEHSPTYTHRVQSRLSSGSTSTLLPESDNDVIDASSHNQCIPSPPRSHYSSSSSLIHNKLTDSLCIHERDTELSKRNFEPKNLLSLFEETTLDGDH</sequence>
<dbReference type="FunFam" id="1.10.510.10:FF:000531">
    <property type="entry name" value="Wee1-like protein kinase"/>
    <property type="match status" value="1"/>
</dbReference>